<name>R7WDT3_AEGTA</name>
<dbReference type="AlphaFoldDB" id="R7WDT3"/>
<accession>R7WDT3</accession>
<protein>
    <submittedName>
        <fullName evidence="1">Uncharacterized protein</fullName>
    </submittedName>
</protein>
<proteinExistence type="predicted"/>
<reference evidence="1" key="1">
    <citation type="submission" date="2015-06" db="UniProtKB">
        <authorList>
            <consortium name="EnsemblPlants"/>
        </authorList>
    </citation>
    <scope>IDENTIFICATION</scope>
</reference>
<dbReference type="EnsemblPlants" id="EMT20463">
    <property type="protein sequence ID" value="EMT20463"/>
    <property type="gene ID" value="F775_06085"/>
</dbReference>
<evidence type="ECO:0000313" key="1">
    <source>
        <dbReference type="EnsemblPlants" id="EMT20463"/>
    </source>
</evidence>
<organism evidence="1">
    <name type="scientific">Aegilops tauschii</name>
    <name type="common">Tausch's goatgrass</name>
    <name type="synonym">Aegilops squarrosa</name>
    <dbReference type="NCBI Taxonomy" id="37682"/>
    <lineage>
        <taxon>Eukaryota</taxon>
        <taxon>Viridiplantae</taxon>
        <taxon>Streptophyta</taxon>
        <taxon>Embryophyta</taxon>
        <taxon>Tracheophyta</taxon>
        <taxon>Spermatophyta</taxon>
        <taxon>Magnoliopsida</taxon>
        <taxon>Liliopsida</taxon>
        <taxon>Poales</taxon>
        <taxon>Poaceae</taxon>
        <taxon>BOP clade</taxon>
        <taxon>Pooideae</taxon>
        <taxon>Triticodae</taxon>
        <taxon>Triticeae</taxon>
        <taxon>Triticinae</taxon>
        <taxon>Aegilops</taxon>
    </lineage>
</organism>
<sequence length="133" mass="14160">MGMGSKMKRSSSGNLVMSCVVLSLALLVVRAAAVARNSPDSCCKEQCSGRQDYKPCHAACWWGMHLGDLPNCHLRCRYAKHYDTCFEQCKKEQEGSGGRVGLLAAPAEGQNQGEEAKPGGAAGLLEMPTELAG</sequence>